<name>A0A841AI65_9MICO</name>
<comment type="caution">
    <text evidence="4">The sequence shown here is derived from an EMBL/GenBank/DDBJ whole genome shotgun (WGS) entry which is preliminary data.</text>
</comment>
<dbReference type="Pfam" id="PF00583">
    <property type="entry name" value="Acetyltransf_1"/>
    <property type="match status" value="1"/>
</dbReference>
<gene>
    <name evidence="4" type="ORF">HD599_001873</name>
</gene>
<keyword evidence="1 4" id="KW-0808">Transferase</keyword>
<reference evidence="4 5" key="1">
    <citation type="submission" date="2020-08" db="EMBL/GenBank/DDBJ databases">
        <title>Sequencing the genomes of 1000 actinobacteria strains.</title>
        <authorList>
            <person name="Klenk H.-P."/>
        </authorList>
    </citation>
    <scope>NUCLEOTIDE SEQUENCE [LARGE SCALE GENOMIC DNA]</scope>
    <source>
        <strain evidence="4 5">DSM 105784</strain>
    </source>
</reference>
<evidence type="ECO:0000256" key="2">
    <source>
        <dbReference type="ARBA" id="ARBA00023315"/>
    </source>
</evidence>
<dbReference type="PANTHER" id="PTHR10545">
    <property type="entry name" value="DIAMINE N-ACETYLTRANSFERASE"/>
    <property type="match status" value="1"/>
</dbReference>
<sequence length="148" mass="16776">MTVVVRPIEAGDRADWERLFGEYGVFYKTAFTPEILERVWSHLQTEGSGLDALVAELDGSLVGIAMYRSHPDSFTGYIDWYLDDLYTAPEARGHGVATALIEEITRLARATAPLGTLRWITADDNERAQRVYDRLATKTNYLTYEVRL</sequence>
<dbReference type="AlphaFoldDB" id="A0A841AI65"/>
<dbReference type="EMBL" id="JACHMJ010000001">
    <property type="protein sequence ID" value="MBB5843550.1"/>
    <property type="molecule type" value="Genomic_DNA"/>
</dbReference>
<dbReference type="CDD" id="cd04301">
    <property type="entry name" value="NAT_SF"/>
    <property type="match status" value="1"/>
</dbReference>
<dbReference type="InterPro" id="IPR000182">
    <property type="entry name" value="GNAT_dom"/>
</dbReference>
<accession>A0A841AI65</accession>
<feature type="domain" description="N-acetyltransferase" evidence="3">
    <location>
        <begin position="3"/>
        <end position="148"/>
    </location>
</feature>
<keyword evidence="2" id="KW-0012">Acyltransferase</keyword>
<keyword evidence="5" id="KW-1185">Reference proteome</keyword>
<proteinExistence type="predicted"/>
<dbReference type="Gene3D" id="3.40.630.30">
    <property type="match status" value="1"/>
</dbReference>
<evidence type="ECO:0000259" key="3">
    <source>
        <dbReference type="PROSITE" id="PS51186"/>
    </source>
</evidence>
<dbReference type="GO" id="GO:0008080">
    <property type="term" value="F:N-acetyltransferase activity"/>
    <property type="evidence" value="ECO:0007669"/>
    <property type="project" value="TreeGrafter"/>
</dbReference>
<evidence type="ECO:0000313" key="5">
    <source>
        <dbReference type="Proteomes" id="UP000536685"/>
    </source>
</evidence>
<evidence type="ECO:0000313" key="4">
    <source>
        <dbReference type="EMBL" id="MBB5843550.1"/>
    </source>
</evidence>
<dbReference type="Proteomes" id="UP000536685">
    <property type="component" value="Unassembled WGS sequence"/>
</dbReference>
<dbReference type="RefSeq" id="WP_184236470.1">
    <property type="nucleotide sequence ID" value="NZ_JACHMJ010000001.1"/>
</dbReference>
<evidence type="ECO:0000256" key="1">
    <source>
        <dbReference type="ARBA" id="ARBA00022679"/>
    </source>
</evidence>
<protein>
    <submittedName>
        <fullName evidence="4">GNAT superfamily N-acetyltransferase</fullName>
    </submittedName>
</protein>
<dbReference type="SUPFAM" id="SSF55729">
    <property type="entry name" value="Acyl-CoA N-acyltransferases (Nat)"/>
    <property type="match status" value="1"/>
</dbReference>
<dbReference type="PANTHER" id="PTHR10545:SF42">
    <property type="entry name" value="ACETYLTRANSFERASE"/>
    <property type="match status" value="1"/>
</dbReference>
<dbReference type="InterPro" id="IPR051016">
    <property type="entry name" value="Diverse_Substrate_AcTransf"/>
</dbReference>
<organism evidence="4 5">
    <name type="scientific">Conyzicola lurida</name>
    <dbReference type="NCBI Taxonomy" id="1172621"/>
    <lineage>
        <taxon>Bacteria</taxon>
        <taxon>Bacillati</taxon>
        <taxon>Actinomycetota</taxon>
        <taxon>Actinomycetes</taxon>
        <taxon>Micrococcales</taxon>
        <taxon>Microbacteriaceae</taxon>
        <taxon>Conyzicola</taxon>
    </lineage>
</organism>
<dbReference type="InterPro" id="IPR016181">
    <property type="entry name" value="Acyl_CoA_acyltransferase"/>
</dbReference>
<dbReference type="PROSITE" id="PS51186">
    <property type="entry name" value="GNAT"/>
    <property type="match status" value="1"/>
</dbReference>